<dbReference type="Proteomes" id="UP001519921">
    <property type="component" value="Unassembled WGS sequence"/>
</dbReference>
<dbReference type="SUPFAM" id="SSF46689">
    <property type="entry name" value="Homeodomain-like"/>
    <property type="match status" value="1"/>
</dbReference>
<evidence type="ECO:0000313" key="3">
    <source>
        <dbReference type="Proteomes" id="UP001519921"/>
    </source>
</evidence>
<sequence length="312" mass="37154">MYGLVTYLEELYKSCEIPFQVWLNNEVIFRTNPILSAEKNLVENRFYIKSELCIIQTYDRFKDSLKIIKFCIENKYKEEYCSKEKIVISLLKNEYISKEKLEEIMYPLIDTYLITISLNEKTHELIQLLKNIYSDMDITIFEYDGYVVLIGVFEEIEEHIFSIIGTIDVDLYKKCYISYCLIKEYNFISHLYEENIGKIGLAKKYNLSNRIINEKSMLFESIIDSLSEKSKLKILTKFNNGFNNLDDDTIKTIEVFFNCDLNLSEAAKELYVHRNTLIYRLDKIKKYTSYDIRSFNEAILFKIAFFIWKGKK</sequence>
<dbReference type="InterPro" id="IPR051448">
    <property type="entry name" value="CdaR-like_regulators"/>
</dbReference>
<dbReference type="RefSeq" id="WP_219779045.1">
    <property type="nucleotide sequence ID" value="NZ_JAHXPT010000004.1"/>
</dbReference>
<dbReference type="PANTHER" id="PTHR33744">
    <property type="entry name" value="CARBOHYDRATE DIACID REGULATOR"/>
    <property type="match status" value="1"/>
</dbReference>
<organism evidence="2 3">
    <name type="scientific">Clostridium weizhouense</name>
    <dbReference type="NCBI Taxonomy" id="2859781"/>
    <lineage>
        <taxon>Bacteria</taxon>
        <taxon>Bacillati</taxon>
        <taxon>Bacillota</taxon>
        <taxon>Clostridia</taxon>
        <taxon>Eubacteriales</taxon>
        <taxon>Clostridiaceae</taxon>
        <taxon>Clostridium</taxon>
    </lineage>
</organism>
<dbReference type="InterPro" id="IPR025736">
    <property type="entry name" value="PucR_C-HTH_dom"/>
</dbReference>
<dbReference type="InterPro" id="IPR042070">
    <property type="entry name" value="PucR_C-HTH_sf"/>
</dbReference>
<name>A0ABS7ANL2_9CLOT</name>
<evidence type="ECO:0000313" key="2">
    <source>
        <dbReference type="EMBL" id="MBW6409991.1"/>
    </source>
</evidence>
<dbReference type="InterPro" id="IPR009057">
    <property type="entry name" value="Homeodomain-like_sf"/>
</dbReference>
<protein>
    <submittedName>
        <fullName evidence="2">Helix-turn-helix domain-containing protein</fullName>
    </submittedName>
</protein>
<dbReference type="PANTHER" id="PTHR33744:SF15">
    <property type="entry name" value="CARBOHYDRATE DIACID REGULATOR"/>
    <property type="match status" value="1"/>
</dbReference>
<accession>A0ABS7ANL2</accession>
<proteinExistence type="predicted"/>
<keyword evidence="3" id="KW-1185">Reference proteome</keyword>
<evidence type="ECO:0000259" key="1">
    <source>
        <dbReference type="Pfam" id="PF13556"/>
    </source>
</evidence>
<feature type="domain" description="PucR C-terminal helix-turn-helix" evidence="1">
    <location>
        <begin position="250"/>
        <end position="305"/>
    </location>
</feature>
<dbReference type="Pfam" id="PF13556">
    <property type="entry name" value="HTH_30"/>
    <property type="match status" value="1"/>
</dbReference>
<comment type="caution">
    <text evidence="2">The sequence shown here is derived from an EMBL/GenBank/DDBJ whole genome shotgun (WGS) entry which is preliminary data.</text>
</comment>
<gene>
    <name evidence="2" type="ORF">KYD98_07780</name>
</gene>
<dbReference type="Gene3D" id="1.10.10.2840">
    <property type="entry name" value="PucR C-terminal helix-turn-helix domain"/>
    <property type="match status" value="1"/>
</dbReference>
<reference evidence="2 3" key="1">
    <citation type="submission" date="2021-07" db="EMBL/GenBank/DDBJ databases">
        <title>Clostridium weizhouense sp. nov., an anaerobic bacterium isolated from activated sludge of Petroleum wastewater.</title>
        <authorList>
            <person name="Li Q."/>
        </authorList>
    </citation>
    <scope>NUCLEOTIDE SEQUENCE [LARGE SCALE GENOMIC DNA]</scope>
    <source>
        <strain evidence="2 3">YB-6</strain>
    </source>
</reference>
<dbReference type="EMBL" id="JAHXPT010000004">
    <property type="protein sequence ID" value="MBW6409991.1"/>
    <property type="molecule type" value="Genomic_DNA"/>
</dbReference>